<reference evidence="1 2" key="1">
    <citation type="submission" date="2016-10" db="EMBL/GenBank/DDBJ databases">
        <authorList>
            <person name="de Groot N.N."/>
        </authorList>
    </citation>
    <scope>NUCLEOTIDE SEQUENCE [LARGE SCALE GENOMIC DNA]</scope>
    <source>
        <strain evidence="1 2">Nv1</strain>
    </source>
</reference>
<dbReference type="EMBL" id="FOBH01000002">
    <property type="protein sequence ID" value="SEK63923.1"/>
    <property type="molecule type" value="Genomic_DNA"/>
</dbReference>
<name>A0A1H7IN41_9PROT</name>
<organism evidence="1 2">
    <name type="scientific">Nitrosovibrio tenuis</name>
    <dbReference type="NCBI Taxonomy" id="1233"/>
    <lineage>
        <taxon>Bacteria</taxon>
        <taxon>Pseudomonadati</taxon>
        <taxon>Pseudomonadota</taxon>
        <taxon>Betaproteobacteria</taxon>
        <taxon>Nitrosomonadales</taxon>
        <taxon>Nitrosomonadaceae</taxon>
        <taxon>Nitrosovibrio</taxon>
    </lineage>
</organism>
<evidence type="ECO:0000313" key="1">
    <source>
        <dbReference type="EMBL" id="SEK63923.1"/>
    </source>
</evidence>
<dbReference type="Proteomes" id="UP000198620">
    <property type="component" value="Unassembled WGS sequence"/>
</dbReference>
<accession>A0A1H7IN41</accession>
<sequence>MFMRAKIAFAHVAWLGAKQSIPDNALFRAALVSLGSSGIMHGLMIETREPLRASFRLGLICP</sequence>
<proteinExistence type="predicted"/>
<keyword evidence="2" id="KW-1185">Reference proteome</keyword>
<dbReference type="AlphaFoldDB" id="A0A1H7IN41"/>
<gene>
    <name evidence="1" type="ORF">SAMN05216387_102240</name>
</gene>
<evidence type="ECO:0000313" key="2">
    <source>
        <dbReference type="Proteomes" id="UP000198620"/>
    </source>
</evidence>
<protein>
    <submittedName>
        <fullName evidence="1">Uncharacterized protein</fullName>
    </submittedName>
</protein>